<reference evidence="3" key="2">
    <citation type="journal article" date="2017" name="J. Anim. Genet.">
        <title>Multiple reference genome sequences of hot pepper reveal the massive evolution of plant disease resistance genes by retroduplication.</title>
        <authorList>
            <person name="Kim S."/>
            <person name="Park J."/>
            <person name="Yeom S.-I."/>
            <person name="Kim Y.-M."/>
            <person name="Seo E."/>
            <person name="Kim K.-T."/>
            <person name="Kim M.-S."/>
            <person name="Lee J.M."/>
            <person name="Cheong K."/>
            <person name="Shin H.-S."/>
            <person name="Kim S.-B."/>
            <person name="Han K."/>
            <person name="Lee J."/>
            <person name="Park M."/>
            <person name="Lee H.-A."/>
            <person name="Lee H.-Y."/>
            <person name="Lee Y."/>
            <person name="Oh S."/>
            <person name="Lee J.H."/>
            <person name="Choi E."/>
            <person name="Choi E."/>
            <person name="Lee S.E."/>
            <person name="Jeon J."/>
            <person name="Kim H."/>
            <person name="Choi G."/>
            <person name="Song H."/>
            <person name="Lee J."/>
            <person name="Lee S.-C."/>
            <person name="Kwon J.-K."/>
            <person name="Lee H.-Y."/>
            <person name="Koo N."/>
            <person name="Hong Y."/>
            <person name="Kim R.W."/>
            <person name="Kang W.-H."/>
            <person name="Huh J.H."/>
            <person name="Kang B.-C."/>
            <person name="Yang T.-J."/>
            <person name="Lee Y.-H."/>
            <person name="Bennetzen J.L."/>
            <person name="Choi D."/>
        </authorList>
    </citation>
    <scope>NUCLEOTIDE SEQUENCE [LARGE SCALE GENOMIC DNA]</scope>
    <source>
        <strain evidence="3">cv. PBC81</strain>
    </source>
</reference>
<dbReference type="EMBL" id="MLFT02000143">
    <property type="protein sequence ID" value="PHT29176.1"/>
    <property type="molecule type" value="Genomic_DNA"/>
</dbReference>
<sequence length="115" mass="12347">MYRCEPLPEFPLASPRSGIVHHLSGPDRLLGPCFKMGRMGIAQASVRSAQMPKHAGGARCLPQSRRRGSTSISRAQALASPPIEAGPFPESIGRPAHRRSTSFLGRIACPHLLPS</sequence>
<evidence type="ECO:0008006" key="4">
    <source>
        <dbReference type="Google" id="ProtNLM"/>
    </source>
</evidence>
<proteinExistence type="predicted"/>
<evidence type="ECO:0000313" key="2">
    <source>
        <dbReference type="EMBL" id="PHT29176.1"/>
    </source>
</evidence>
<name>A0A2G2V874_CAPBA</name>
<dbReference type="PANTHER" id="PTHR47188">
    <property type="entry name" value="PROTEIN TAR1"/>
    <property type="match status" value="1"/>
</dbReference>
<accession>A0A2G2V874</accession>
<dbReference type="OrthoDB" id="1686935at2759"/>
<dbReference type="GO" id="GO:0043457">
    <property type="term" value="P:regulation of cellular respiration"/>
    <property type="evidence" value="ECO:0007669"/>
    <property type="project" value="InterPro"/>
</dbReference>
<comment type="caution">
    <text evidence="2">The sequence shown here is derived from an EMBL/GenBank/DDBJ whole genome shotgun (WGS) entry which is preliminary data.</text>
</comment>
<evidence type="ECO:0000256" key="1">
    <source>
        <dbReference type="SAM" id="MobiDB-lite"/>
    </source>
</evidence>
<evidence type="ECO:0000313" key="3">
    <source>
        <dbReference type="Proteomes" id="UP000224567"/>
    </source>
</evidence>
<feature type="region of interest" description="Disordered" evidence="1">
    <location>
        <begin position="47"/>
        <end position="96"/>
    </location>
</feature>
<keyword evidence="3" id="KW-1185">Reference proteome</keyword>
<dbReference type="AlphaFoldDB" id="A0A2G2V874"/>
<dbReference type="Proteomes" id="UP000224567">
    <property type="component" value="Unassembled WGS sequence"/>
</dbReference>
<organism evidence="2 3">
    <name type="scientific">Capsicum baccatum</name>
    <name type="common">Peruvian pepper</name>
    <dbReference type="NCBI Taxonomy" id="33114"/>
    <lineage>
        <taxon>Eukaryota</taxon>
        <taxon>Viridiplantae</taxon>
        <taxon>Streptophyta</taxon>
        <taxon>Embryophyta</taxon>
        <taxon>Tracheophyta</taxon>
        <taxon>Spermatophyta</taxon>
        <taxon>Magnoliopsida</taxon>
        <taxon>eudicotyledons</taxon>
        <taxon>Gunneridae</taxon>
        <taxon>Pentapetalae</taxon>
        <taxon>asterids</taxon>
        <taxon>lamiids</taxon>
        <taxon>Solanales</taxon>
        <taxon>Solanaceae</taxon>
        <taxon>Solanoideae</taxon>
        <taxon>Capsiceae</taxon>
        <taxon>Capsicum</taxon>
    </lineage>
</organism>
<dbReference type="InterPro" id="IPR044792">
    <property type="entry name" value="TAR1"/>
</dbReference>
<protein>
    <recommendedName>
        <fullName evidence="4">Protein TAR1</fullName>
    </recommendedName>
</protein>
<reference evidence="2 3" key="1">
    <citation type="journal article" date="2017" name="Genome Biol.">
        <title>New reference genome sequences of hot pepper reveal the massive evolution of plant disease-resistance genes by retroduplication.</title>
        <authorList>
            <person name="Kim S."/>
            <person name="Park J."/>
            <person name="Yeom S.I."/>
            <person name="Kim Y.M."/>
            <person name="Seo E."/>
            <person name="Kim K.T."/>
            <person name="Kim M.S."/>
            <person name="Lee J.M."/>
            <person name="Cheong K."/>
            <person name="Shin H.S."/>
            <person name="Kim S.B."/>
            <person name="Han K."/>
            <person name="Lee J."/>
            <person name="Park M."/>
            <person name="Lee H.A."/>
            <person name="Lee H.Y."/>
            <person name="Lee Y."/>
            <person name="Oh S."/>
            <person name="Lee J.H."/>
            <person name="Choi E."/>
            <person name="Choi E."/>
            <person name="Lee S.E."/>
            <person name="Jeon J."/>
            <person name="Kim H."/>
            <person name="Choi G."/>
            <person name="Song H."/>
            <person name="Lee J."/>
            <person name="Lee S.C."/>
            <person name="Kwon J.K."/>
            <person name="Lee H.Y."/>
            <person name="Koo N."/>
            <person name="Hong Y."/>
            <person name="Kim R.W."/>
            <person name="Kang W.H."/>
            <person name="Huh J.H."/>
            <person name="Kang B.C."/>
            <person name="Yang T.J."/>
            <person name="Lee Y.H."/>
            <person name="Bennetzen J.L."/>
            <person name="Choi D."/>
        </authorList>
    </citation>
    <scope>NUCLEOTIDE SEQUENCE [LARGE SCALE GENOMIC DNA]</scope>
    <source>
        <strain evidence="3">cv. PBC81</strain>
    </source>
</reference>
<gene>
    <name evidence="2" type="ORF">CQW23_31238</name>
</gene>
<dbReference type="PANTHER" id="PTHR47188:SF1">
    <property type="entry name" value="PROTEIN TAR1"/>
    <property type="match status" value="1"/>
</dbReference>